<dbReference type="InterPro" id="IPR036388">
    <property type="entry name" value="WH-like_DNA-bd_sf"/>
</dbReference>
<dbReference type="Gene3D" id="1.20.120.330">
    <property type="entry name" value="Nucleotidyltransferases domain 2"/>
    <property type="match status" value="1"/>
</dbReference>
<organism evidence="4 5">
    <name type="scientific">Gracilibacillus caseinilyticus</name>
    <dbReference type="NCBI Taxonomy" id="2932256"/>
    <lineage>
        <taxon>Bacteria</taxon>
        <taxon>Bacillati</taxon>
        <taxon>Bacillota</taxon>
        <taxon>Bacilli</taxon>
        <taxon>Bacillales</taxon>
        <taxon>Bacillaceae</taxon>
        <taxon>Gracilibacillus</taxon>
    </lineage>
</organism>
<keyword evidence="5" id="KW-1185">Reference proteome</keyword>
<feature type="domain" description="YgxA-like helix-turn-helix" evidence="2">
    <location>
        <begin position="224"/>
        <end position="287"/>
    </location>
</feature>
<accession>A0ABY4EXP7</accession>
<dbReference type="InterPro" id="IPR041143">
    <property type="entry name" value="YgxA_HTH"/>
</dbReference>
<evidence type="ECO:0000313" key="4">
    <source>
        <dbReference type="EMBL" id="UOQ48811.1"/>
    </source>
</evidence>
<dbReference type="RefSeq" id="WP_244719916.1">
    <property type="nucleotide sequence ID" value="NZ_CP095072.1"/>
</dbReference>
<sequence>MEDMLRPIYQERASNRNTLGILIMEKKKTISPETDNFDSILLVVVQDLEEQWIVKHYEFKEQSAALHVIDRDLLEEWIETSSYRRAVEWIIDGKVIFDRNEYVANLKETLRVFPYEQRKLRLAIEFSKLTRSYSEARNLYESGNFLDAYSRLLRSLHYLGRIAILEKGYHPEVMVWHQVKRIDPEIYKLYEELVRSTEETQKRVELMMIAIDFALNKRTEQCAEHLLEVMQKKDAPWGFGELKTHPDVEPYTYDLVSAIEYLVGKNVIEVVLEETKSKTIRHRKYRVSQE</sequence>
<proteinExistence type="predicted"/>
<dbReference type="InterPro" id="IPR054515">
    <property type="entry name" value="YgxA-like_substrate-bd"/>
</dbReference>
<protein>
    <submittedName>
        <fullName evidence="4">Nucleotidyltransferase-like protein</fullName>
    </submittedName>
</protein>
<dbReference type="InterPro" id="IPR029348">
    <property type="entry name" value="NTF-like"/>
</dbReference>
<evidence type="ECO:0000259" key="3">
    <source>
        <dbReference type="Pfam" id="PF22339"/>
    </source>
</evidence>
<dbReference type="Gene3D" id="1.10.10.10">
    <property type="entry name" value="Winged helix-like DNA-binding domain superfamily/Winged helix DNA-binding domain"/>
    <property type="match status" value="1"/>
</dbReference>
<evidence type="ECO:0000313" key="5">
    <source>
        <dbReference type="Proteomes" id="UP000831782"/>
    </source>
</evidence>
<feature type="domain" description="Nucleotidyltransferase-like" evidence="1">
    <location>
        <begin position="1"/>
        <end position="118"/>
    </location>
</feature>
<evidence type="ECO:0000259" key="1">
    <source>
        <dbReference type="Pfam" id="PF14540"/>
    </source>
</evidence>
<gene>
    <name evidence="4" type="ORF">MUN88_01315</name>
</gene>
<dbReference type="InterPro" id="IPR043519">
    <property type="entry name" value="NT_sf"/>
</dbReference>
<dbReference type="Pfam" id="PF14540">
    <property type="entry name" value="NTF-like"/>
    <property type="match status" value="1"/>
</dbReference>
<reference evidence="4 5" key="1">
    <citation type="submission" date="2022-04" db="EMBL/GenBank/DDBJ databases">
        <title>Gracilibacillus sp. isolated from saltern.</title>
        <authorList>
            <person name="Won M."/>
            <person name="Lee C.-M."/>
            <person name="Woen H.-Y."/>
            <person name="Kwon S.-W."/>
        </authorList>
    </citation>
    <scope>NUCLEOTIDE SEQUENCE [LARGE SCALE GENOMIC DNA]</scope>
    <source>
        <strain evidence="4 5">SSWR10-1</strain>
    </source>
</reference>
<dbReference type="Proteomes" id="UP000831782">
    <property type="component" value="Chromosome"/>
</dbReference>
<dbReference type="EMBL" id="CP095072">
    <property type="protein sequence ID" value="UOQ48811.1"/>
    <property type="molecule type" value="Genomic_DNA"/>
</dbReference>
<dbReference type="Gene3D" id="3.30.460.10">
    <property type="entry name" value="Beta Polymerase, domain 2"/>
    <property type="match status" value="1"/>
</dbReference>
<dbReference type="Pfam" id="PF18576">
    <property type="entry name" value="HTH_52"/>
    <property type="match status" value="1"/>
</dbReference>
<name>A0ABY4EXP7_9BACI</name>
<evidence type="ECO:0000259" key="2">
    <source>
        <dbReference type="Pfam" id="PF18576"/>
    </source>
</evidence>
<feature type="domain" description="YgxA-like substrate binding" evidence="3">
    <location>
        <begin position="120"/>
        <end position="218"/>
    </location>
</feature>
<dbReference type="Pfam" id="PF22339">
    <property type="entry name" value="YgxA-like_sub_bind"/>
    <property type="match status" value="1"/>
</dbReference>